<organism evidence="3">
    <name type="scientific">Metarhizium acridum (strain CQMa 102)</name>
    <dbReference type="NCBI Taxonomy" id="655827"/>
    <lineage>
        <taxon>Eukaryota</taxon>
        <taxon>Fungi</taxon>
        <taxon>Dikarya</taxon>
        <taxon>Ascomycota</taxon>
        <taxon>Pezizomycotina</taxon>
        <taxon>Sordariomycetes</taxon>
        <taxon>Hypocreomycetidae</taxon>
        <taxon>Hypocreales</taxon>
        <taxon>Clavicipitaceae</taxon>
        <taxon>Metarhizium</taxon>
    </lineage>
</organism>
<accession>E9E4G1</accession>
<dbReference type="OrthoDB" id="2985014at2759"/>
<dbReference type="InParanoid" id="E9E4G1"/>
<keyword evidence="1" id="KW-0472">Membrane</keyword>
<dbReference type="AlphaFoldDB" id="E9E4G1"/>
<dbReference type="SUPFAM" id="SSF103473">
    <property type="entry name" value="MFS general substrate transporter"/>
    <property type="match status" value="1"/>
</dbReference>
<feature type="transmembrane region" description="Helical" evidence="1">
    <location>
        <begin position="28"/>
        <end position="47"/>
    </location>
</feature>
<keyword evidence="1" id="KW-0812">Transmembrane</keyword>
<gene>
    <name evidence="2" type="ORF">MAC_04759</name>
</gene>
<evidence type="ECO:0000313" key="3">
    <source>
        <dbReference type="Proteomes" id="UP000002499"/>
    </source>
</evidence>
<proteinExistence type="predicted"/>
<keyword evidence="3" id="KW-1185">Reference proteome</keyword>
<feature type="transmembrane region" description="Helical" evidence="1">
    <location>
        <begin position="59"/>
        <end position="79"/>
    </location>
</feature>
<name>E9E4G1_METAQ</name>
<evidence type="ECO:0000313" key="2">
    <source>
        <dbReference type="EMBL" id="EFY89172.1"/>
    </source>
</evidence>
<protein>
    <submittedName>
        <fullName evidence="2">Major Facilitator Superfamily protein</fullName>
    </submittedName>
</protein>
<dbReference type="GeneID" id="19249070"/>
<reference evidence="2 3" key="1">
    <citation type="journal article" date="2011" name="PLoS Genet.">
        <title>Genome sequencing and comparative transcriptomics of the model entomopathogenic fungi Metarhizium anisopliae and M. acridum.</title>
        <authorList>
            <person name="Gao Q."/>
            <person name="Jin K."/>
            <person name="Ying S.H."/>
            <person name="Zhang Y."/>
            <person name="Xiao G."/>
            <person name="Shang Y."/>
            <person name="Duan Z."/>
            <person name="Hu X."/>
            <person name="Xie X.Q."/>
            <person name="Zhou G."/>
            <person name="Peng G."/>
            <person name="Luo Z."/>
            <person name="Huang W."/>
            <person name="Wang B."/>
            <person name="Fang W."/>
            <person name="Wang S."/>
            <person name="Zhong Y."/>
            <person name="Ma L.J."/>
            <person name="St Leger R.J."/>
            <person name="Zhao G.P."/>
            <person name="Pei Y."/>
            <person name="Feng M.G."/>
            <person name="Xia Y."/>
            <person name="Wang C."/>
        </authorList>
    </citation>
    <scope>NUCLEOTIDE SEQUENCE [LARGE SCALE GENOMIC DNA]</scope>
    <source>
        <strain evidence="2 3">CQMa 102</strain>
    </source>
</reference>
<dbReference type="KEGG" id="maw:19249070"/>
<evidence type="ECO:0000256" key="1">
    <source>
        <dbReference type="SAM" id="Phobius"/>
    </source>
</evidence>
<dbReference type="HOGENOM" id="CLU_2085362_0_0_1"/>
<dbReference type="STRING" id="655827.E9E4G1"/>
<dbReference type="EMBL" id="GL698502">
    <property type="protein sequence ID" value="EFY89172.1"/>
    <property type="molecule type" value="Genomic_DNA"/>
</dbReference>
<dbReference type="eggNOG" id="KOG2533">
    <property type="taxonomic scope" value="Eukaryota"/>
</dbReference>
<dbReference type="Proteomes" id="UP000002499">
    <property type="component" value="Unassembled WGS sequence"/>
</dbReference>
<dbReference type="InterPro" id="IPR036259">
    <property type="entry name" value="MFS_trans_sf"/>
</dbReference>
<keyword evidence="1" id="KW-1133">Transmembrane helix</keyword>
<sequence length="117" mass="12897">MSTFANGAMCNAQVSANVISDMARSSAIGPNVMFGNIGGLLSSWAFLPWDAPNHHISNGLNLAAAGTIFIVGLLTHLWMKFDNKRRATRDADEELRGLSQKEIEVVEWKHAAFRWKP</sequence>